<feature type="compositionally biased region" description="Low complexity" evidence="1">
    <location>
        <begin position="11"/>
        <end position="25"/>
    </location>
</feature>
<evidence type="ECO:0000313" key="3">
    <source>
        <dbReference type="Proteomes" id="UP001346149"/>
    </source>
</evidence>
<keyword evidence="3" id="KW-1185">Reference proteome</keyword>
<accession>A0AAN7LS41</accession>
<evidence type="ECO:0000256" key="1">
    <source>
        <dbReference type="SAM" id="MobiDB-lite"/>
    </source>
</evidence>
<sequence>MRHNGAAHFGSFTLPPASSTAASLARESRPAGGGSFPLERPIEREKRRRRGRGVVGEGEKRHSIVETEVILPKLQVGMSR</sequence>
<proteinExistence type="predicted"/>
<gene>
    <name evidence="2" type="ORF">SAY86_031884</name>
</gene>
<feature type="region of interest" description="Disordered" evidence="1">
    <location>
        <begin position="1"/>
        <end position="60"/>
    </location>
</feature>
<protein>
    <submittedName>
        <fullName evidence="2">Uncharacterized protein</fullName>
    </submittedName>
</protein>
<evidence type="ECO:0000313" key="2">
    <source>
        <dbReference type="EMBL" id="KAK4791471.1"/>
    </source>
</evidence>
<dbReference type="AlphaFoldDB" id="A0AAN7LS41"/>
<organism evidence="2 3">
    <name type="scientific">Trapa natans</name>
    <name type="common">Water chestnut</name>
    <dbReference type="NCBI Taxonomy" id="22666"/>
    <lineage>
        <taxon>Eukaryota</taxon>
        <taxon>Viridiplantae</taxon>
        <taxon>Streptophyta</taxon>
        <taxon>Embryophyta</taxon>
        <taxon>Tracheophyta</taxon>
        <taxon>Spermatophyta</taxon>
        <taxon>Magnoliopsida</taxon>
        <taxon>eudicotyledons</taxon>
        <taxon>Gunneridae</taxon>
        <taxon>Pentapetalae</taxon>
        <taxon>rosids</taxon>
        <taxon>malvids</taxon>
        <taxon>Myrtales</taxon>
        <taxon>Lythraceae</taxon>
        <taxon>Trapa</taxon>
    </lineage>
</organism>
<dbReference type="Proteomes" id="UP001346149">
    <property type="component" value="Unassembled WGS sequence"/>
</dbReference>
<comment type="caution">
    <text evidence="2">The sequence shown here is derived from an EMBL/GenBank/DDBJ whole genome shotgun (WGS) entry which is preliminary data.</text>
</comment>
<reference evidence="2 3" key="1">
    <citation type="journal article" date="2023" name="Hortic Res">
        <title>Pangenome of water caltrop reveals structural variations and asymmetric subgenome divergence after allopolyploidization.</title>
        <authorList>
            <person name="Zhang X."/>
            <person name="Chen Y."/>
            <person name="Wang L."/>
            <person name="Yuan Y."/>
            <person name="Fang M."/>
            <person name="Shi L."/>
            <person name="Lu R."/>
            <person name="Comes H.P."/>
            <person name="Ma Y."/>
            <person name="Chen Y."/>
            <person name="Huang G."/>
            <person name="Zhou Y."/>
            <person name="Zheng Z."/>
            <person name="Qiu Y."/>
        </authorList>
    </citation>
    <scope>NUCLEOTIDE SEQUENCE [LARGE SCALE GENOMIC DNA]</scope>
    <source>
        <strain evidence="2">F231</strain>
    </source>
</reference>
<name>A0AAN7LS41_TRANT</name>
<dbReference type="EMBL" id="JAXQNO010000009">
    <property type="protein sequence ID" value="KAK4791471.1"/>
    <property type="molecule type" value="Genomic_DNA"/>
</dbReference>